<name>A0A8D1TYW2_PIG</name>
<reference evidence="2" key="1">
    <citation type="submission" date="2025-08" db="UniProtKB">
        <authorList>
            <consortium name="Ensembl"/>
        </authorList>
    </citation>
    <scope>IDENTIFICATION</scope>
</reference>
<dbReference type="Pfam" id="PF00429">
    <property type="entry name" value="TLV_coat"/>
    <property type="match status" value="1"/>
</dbReference>
<dbReference type="AlphaFoldDB" id="A0A8D1TYW2"/>
<dbReference type="SUPFAM" id="SSF49830">
    <property type="entry name" value="ENV polyprotein, receptor-binding domain"/>
    <property type="match status" value="1"/>
</dbReference>
<evidence type="ECO:0000313" key="3">
    <source>
        <dbReference type="Proteomes" id="UP000694724"/>
    </source>
</evidence>
<dbReference type="Proteomes" id="UP000694724">
    <property type="component" value="Unplaced"/>
</dbReference>
<feature type="compositionally biased region" description="Polar residues" evidence="1">
    <location>
        <begin position="270"/>
        <end position="288"/>
    </location>
</feature>
<feature type="region of interest" description="Disordered" evidence="1">
    <location>
        <begin position="255"/>
        <end position="295"/>
    </location>
</feature>
<proteinExistence type="predicted"/>
<dbReference type="InterPro" id="IPR008981">
    <property type="entry name" value="FMuLV_rcpt-bd"/>
</dbReference>
<dbReference type="Ensembl" id="ENSSSCT00055018183.1">
    <property type="protein sequence ID" value="ENSSSCP00055014303.1"/>
    <property type="gene ID" value="ENSSSCG00055009337.1"/>
</dbReference>
<dbReference type="InterPro" id="IPR018154">
    <property type="entry name" value="TLV/ENV_coat_polyprotein"/>
</dbReference>
<protein>
    <recommendedName>
        <fullName evidence="4">Envelope glycoprotein</fullName>
    </recommendedName>
</protein>
<dbReference type="Gene3D" id="3.90.310.10">
    <property type="entry name" value="ENV polyprotein, receptor-binding domain"/>
    <property type="match status" value="1"/>
</dbReference>
<organism evidence="2 3">
    <name type="scientific">Sus scrofa</name>
    <name type="common">Pig</name>
    <dbReference type="NCBI Taxonomy" id="9823"/>
    <lineage>
        <taxon>Eukaryota</taxon>
        <taxon>Metazoa</taxon>
        <taxon>Chordata</taxon>
        <taxon>Craniata</taxon>
        <taxon>Vertebrata</taxon>
        <taxon>Euteleostomi</taxon>
        <taxon>Mammalia</taxon>
        <taxon>Eutheria</taxon>
        <taxon>Laurasiatheria</taxon>
        <taxon>Artiodactyla</taxon>
        <taxon>Suina</taxon>
        <taxon>Suidae</taxon>
        <taxon>Sus</taxon>
    </lineage>
</organism>
<evidence type="ECO:0008006" key="4">
    <source>
        <dbReference type="Google" id="ProtNLM"/>
    </source>
</evidence>
<sequence>MRPTSSRRHLPTRGGEPKRLRIPLSFTSIAWFLTLTITPQASGKRLVDSPTSPKPLSLTWLLTDSSTGITINSTQREAPLGTWWPELHVCLRLVIPGLNTMSTPPDILRAYGFYVCPGPPNNEEYCGHPRDFFCKKWSCVTSNDGYWKWPTSRQDRVSFSFVNSYTSYNQFNYGHGRWKDWQRQTQNRQISCSPSDLDYLKISFTEKGKRENIQKWINGMSWGVVYYRGSWGGEGSILTIRLRIETQMEPPVAVGPNKVLTEQGPPIQGQRPSPNPSDFNTTSGSVPTEPNLGLA</sequence>
<evidence type="ECO:0000313" key="2">
    <source>
        <dbReference type="Ensembl" id="ENSSSCP00055014303.1"/>
    </source>
</evidence>
<accession>A0A8D1TYW2</accession>
<evidence type="ECO:0000256" key="1">
    <source>
        <dbReference type="SAM" id="MobiDB-lite"/>
    </source>
</evidence>